<dbReference type="GO" id="GO:0005524">
    <property type="term" value="F:ATP binding"/>
    <property type="evidence" value="ECO:0007669"/>
    <property type="project" value="UniProtKB-KW"/>
</dbReference>
<evidence type="ECO:0000256" key="6">
    <source>
        <dbReference type="ARBA" id="ARBA00023136"/>
    </source>
</evidence>
<dbReference type="SMART" id="SM00382">
    <property type="entry name" value="AAA"/>
    <property type="match status" value="1"/>
</dbReference>
<dbReference type="OrthoDB" id="501491at2"/>
<dbReference type="InterPro" id="IPR017871">
    <property type="entry name" value="ABC_transporter-like_CS"/>
</dbReference>
<keyword evidence="2 7" id="KW-0812">Transmembrane</keyword>
<feature type="transmembrane region" description="Helical" evidence="7">
    <location>
        <begin position="94"/>
        <end position="114"/>
    </location>
</feature>
<evidence type="ECO:0000256" key="1">
    <source>
        <dbReference type="ARBA" id="ARBA00004651"/>
    </source>
</evidence>
<dbReference type="EMBL" id="MRCC01000031">
    <property type="protein sequence ID" value="OKH21023.1"/>
    <property type="molecule type" value="Genomic_DNA"/>
</dbReference>
<accession>A0A1U7HBS2</accession>
<reference evidence="10 11" key="1">
    <citation type="submission" date="2016-11" db="EMBL/GenBank/DDBJ databases">
        <title>Draft Genome Sequences of Nine Cyanobacterial Strains from Diverse Habitats.</title>
        <authorList>
            <person name="Zhu T."/>
            <person name="Hou S."/>
            <person name="Lu X."/>
            <person name="Hess W.R."/>
        </authorList>
    </citation>
    <scope>NUCLEOTIDE SEQUENCE [LARGE SCALE GENOMIC DNA]</scope>
    <source>
        <strain evidence="10 11">5.2 s.c.1</strain>
    </source>
</reference>
<evidence type="ECO:0000256" key="5">
    <source>
        <dbReference type="ARBA" id="ARBA00022989"/>
    </source>
</evidence>
<dbReference type="InterPro" id="IPR039421">
    <property type="entry name" value="Type_1_exporter"/>
</dbReference>
<dbReference type="InterPro" id="IPR003439">
    <property type="entry name" value="ABC_transporter-like_ATP-bd"/>
</dbReference>
<keyword evidence="6 7" id="KW-0472">Membrane</keyword>
<evidence type="ECO:0000259" key="9">
    <source>
        <dbReference type="PROSITE" id="PS50929"/>
    </source>
</evidence>
<gene>
    <name evidence="10" type="ORF">NIES1031_22375</name>
</gene>
<dbReference type="Gene3D" id="3.40.50.300">
    <property type="entry name" value="P-loop containing nucleotide triphosphate hydrolases"/>
    <property type="match status" value="1"/>
</dbReference>
<dbReference type="Pfam" id="PF00664">
    <property type="entry name" value="ABC_membrane"/>
    <property type="match status" value="1"/>
</dbReference>
<feature type="domain" description="ABC transporter" evidence="8">
    <location>
        <begin position="374"/>
        <end position="608"/>
    </location>
</feature>
<feature type="transmembrane region" description="Helical" evidence="7">
    <location>
        <begin position="35"/>
        <end position="58"/>
    </location>
</feature>
<keyword evidence="11" id="KW-1185">Reference proteome</keyword>
<dbReference type="PANTHER" id="PTHR43394:SF1">
    <property type="entry name" value="ATP-BINDING CASSETTE SUB-FAMILY B MEMBER 10, MITOCHONDRIAL"/>
    <property type="match status" value="1"/>
</dbReference>
<dbReference type="PANTHER" id="PTHR43394">
    <property type="entry name" value="ATP-DEPENDENT PERMEASE MDL1, MITOCHONDRIAL"/>
    <property type="match status" value="1"/>
</dbReference>
<keyword evidence="5 7" id="KW-1133">Transmembrane helix</keyword>
<organism evidence="10 11">
    <name type="scientific">Chroogloeocystis siderophila 5.2 s.c.1</name>
    <dbReference type="NCBI Taxonomy" id="247279"/>
    <lineage>
        <taxon>Bacteria</taxon>
        <taxon>Bacillati</taxon>
        <taxon>Cyanobacteriota</taxon>
        <taxon>Cyanophyceae</taxon>
        <taxon>Oscillatoriophycideae</taxon>
        <taxon>Chroococcales</taxon>
        <taxon>Chroococcaceae</taxon>
        <taxon>Chroogloeocystis</taxon>
    </lineage>
</organism>
<dbReference type="NCBIfam" id="NF045513">
    <property type="entry name" value="HepA_fam_ABC"/>
    <property type="match status" value="1"/>
</dbReference>
<dbReference type="PROSITE" id="PS50893">
    <property type="entry name" value="ABC_TRANSPORTER_2"/>
    <property type="match status" value="1"/>
</dbReference>
<dbReference type="PROSITE" id="PS50929">
    <property type="entry name" value="ABC_TM1F"/>
    <property type="match status" value="1"/>
</dbReference>
<dbReference type="Gene3D" id="1.20.1560.10">
    <property type="entry name" value="ABC transporter type 1, transmembrane domain"/>
    <property type="match status" value="1"/>
</dbReference>
<feature type="domain" description="ABC transmembrane type-1" evidence="9">
    <location>
        <begin position="37"/>
        <end position="331"/>
    </location>
</feature>
<dbReference type="InterPro" id="IPR003593">
    <property type="entry name" value="AAA+_ATPase"/>
</dbReference>
<proteinExistence type="predicted"/>
<dbReference type="InterPro" id="IPR027417">
    <property type="entry name" value="P-loop_NTPase"/>
</dbReference>
<protein>
    <submittedName>
        <fullName evidence="10">ABC transporter ATP-binding protein</fullName>
    </submittedName>
</protein>
<feature type="transmembrane region" description="Helical" evidence="7">
    <location>
        <begin position="175"/>
        <end position="192"/>
    </location>
</feature>
<dbReference type="InterPro" id="IPR011527">
    <property type="entry name" value="ABC1_TM_dom"/>
</dbReference>
<dbReference type="Pfam" id="PF00005">
    <property type="entry name" value="ABC_tran"/>
    <property type="match status" value="1"/>
</dbReference>
<dbReference type="FunFam" id="3.40.50.300:FF:000218">
    <property type="entry name" value="Multidrug ABC transporter ATP-binding protein"/>
    <property type="match status" value="1"/>
</dbReference>
<feature type="transmembrane region" description="Helical" evidence="7">
    <location>
        <begin position="287"/>
        <end position="305"/>
    </location>
</feature>
<evidence type="ECO:0000256" key="4">
    <source>
        <dbReference type="ARBA" id="ARBA00022840"/>
    </source>
</evidence>
<sequence length="616" mass="68854">MPVKIPVPIRRLLQTTSFWQDNSFLFKEFKFFGKAAIFAVVFTILGAAFEGFGIGFILTFLQSLTHPDAAQFQTGIDWIDTVILGVNAPVNERLFRISGLILLTTFLRLGFNYLGKLYTRISASSLAYRLRHLLFEQLISLRISYFAKKRSGEIINSLTSEVIQLQQAFDVSSALFTKILTLWVYVISMFLLSWELTLVSGMLFSLLSVGISTLLGRIREASFARSKASGGYTSVALELVNGIRTVHAFAAQDYERKRFYHANRNLLNATLQSISAQALVEPLREGIATTILIGMLVVAVTTLIPQGYLELASLLTFLFVLFRMMPTMRQIDSARVQMSSFHGSLRDIKQLLRKDDKAYTRNGKVEFTGLNRAIEYVAVDFSYDPNEPVLHNISLSIKKGEMTAFVGSSGAGKSTLADLIPRFYDPTAGQILIDGVDLREFEINSLRRKLAVVSQDTFIFNTSVRNNIAYALEDASEEEICEAARLANALDFIQDLPQGFDTQLGDRGVRLSGGQRQRIAIARALLRNPEILILDEATSALDSVSERLIQESLEKLAVGRTVIAIAHRLSTIVRANKVVVLEGGRIIEQGGYQELLSQRGKLWKYHQLQHKMSHVS</sequence>
<dbReference type="GO" id="GO:0016887">
    <property type="term" value="F:ATP hydrolysis activity"/>
    <property type="evidence" value="ECO:0007669"/>
    <property type="project" value="InterPro"/>
</dbReference>
<dbReference type="AlphaFoldDB" id="A0A1U7HBS2"/>
<keyword evidence="3" id="KW-0547">Nucleotide-binding</keyword>
<evidence type="ECO:0000256" key="3">
    <source>
        <dbReference type="ARBA" id="ARBA00022741"/>
    </source>
</evidence>
<evidence type="ECO:0000313" key="11">
    <source>
        <dbReference type="Proteomes" id="UP000185984"/>
    </source>
</evidence>
<evidence type="ECO:0000256" key="7">
    <source>
        <dbReference type="SAM" id="Phobius"/>
    </source>
</evidence>
<dbReference type="InterPro" id="IPR036640">
    <property type="entry name" value="ABC1_TM_sf"/>
</dbReference>
<dbReference type="GO" id="GO:0015421">
    <property type="term" value="F:ABC-type oligopeptide transporter activity"/>
    <property type="evidence" value="ECO:0007669"/>
    <property type="project" value="TreeGrafter"/>
</dbReference>
<comment type="caution">
    <text evidence="10">The sequence shown here is derived from an EMBL/GenBank/DDBJ whole genome shotgun (WGS) entry which is preliminary data.</text>
</comment>
<evidence type="ECO:0000313" key="10">
    <source>
        <dbReference type="EMBL" id="OKH21023.1"/>
    </source>
</evidence>
<evidence type="ECO:0000259" key="8">
    <source>
        <dbReference type="PROSITE" id="PS50893"/>
    </source>
</evidence>
<dbReference type="RefSeq" id="WP_073551642.1">
    <property type="nucleotide sequence ID" value="NZ_CAWMVK010000025.1"/>
</dbReference>
<keyword evidence="4 10" id="KW-0067">ATP-binding</keyword>
<comment type="subcellular location">
    <subcellularLocation>
        <location evidence="1">Cell membrane</location>
        <topology evidence="1">Multi-pass membrane protein</topology>
    </subcellularLocation>
</comment>
<evidence type="ECO:0000256" key="2">
    <source>
        <dbReference type="ARBA" id="ARBA00022692"/>
    </source>
</evidence>
<dbReference type="SUPFAM" id="SSF52540">
    <property type="entry name" value="P-loop containing nucleoside triphosphate hydrolases"/>
    <property type="match status" value="1"/>
</dbReference>
<dbReference type="PROSITE" id="PS00211">
    <property type="entry name" value="ABC_TRANSPORTER_1"/>
    <property type="match status" value="1"/>
</dbReference>
<dbReference type="STRING" id="247279.NIES1031_22375"/>
<dbReference type="CDD" id="cd03251">
    <property type="entry name" value="ABCC_MsbA"/>
    <property type="match status" value="1"/>
</dbReference>
<name>A0A1U7HBS2_9CHRO</name>
<dbReference type="GO" id="GO:0005886">
    <property type="term" value="C:plasma membrane"/>
    <property type="evidence" value="ECO:0007669"/>
    <property type="project" value="UniProtKB-SubCell"/>
</dbReference>
<dbReference type="Proteomes" id="UP000185984">
    <property type="component" value="Unassembled WGS sequence"/>
</dbReference>
<feature type="transmembrane region" description="Helical" evidence="7">
    <location>
        <begin position="198"/>
        <end position="218"/>
    </location>
</feature>
<dbReference type="SUPFAM" id="SSF90123">
    <property type="entry name" value="ABC transporter transmembrane region"/>
    <property type="match status" value="1"/>
</dbReference>